<proteinExistence type="predicted"/>
<evidence type="ECO:0000256" key="6">
    <source>
        <dbReference type="SAM" id="Coils"/>
    </source>
</evidence>
<feature type="coiled-coil region" evidence="6">
    <location>
        <begin position="249"/>
        <end position="319"/>
    </location>
</feature>
<evidence type="ECO:0000313" key="7">
    <source>
        <dbReference type="EMBL" id="CAI9718631.1"/>
    </source>
</evidence>
<keyword evidence="6" id="KW-0175">Coiled coil</keyword>
<dbReference type="GO" id="GO:0044782">
    <property type="term" value="P:cilium organization"/>
    <property type="evidence" value="ECO:0007669"/>
    <property type="project" value="TreeGrafter"/>
</dbReference>
<gene>
    <name evidence="7" type="ORF">OCTVUL_1B005921</name>
</gene>
<accession>A0AA36AND1</accession>
<feature type="coiled-coil region" evidence="6">
    <location>
        <begin position="54"/>
        <end position="88"/>
    </location>
</feature>
<dbReference type="Proteomes" id="UP001162480">
    <property type="component" value="Chromosome 2"/>
</dbReference>
<sequence length="427" mass="50358">MKPGGKDVDSGDASLAEKKLKFGAHITFQHICTVLEDALDKLAVLGIIPYAQEGLAEALEKEDIEAELKNLEKETEEEKKQIFRMQCILKECVTLQRARKRLHNRIKDRSFDYHFQLISARLIQEQLLFPNYLVKVEKDRMFLDKIIESTREEIINKCTYNHLIQAIDHTNAVNAERERCLGECIETEKRLLQVSRQCLKVKQQLKLEIQDLDDIIEYMKVKRQKRKYDNALASRYTTKHTALQVEQKMNVIKNSFSDLQAELEQVREKMRLENSATKTITVFLRKSQSKHEEMLEYWMDRYEQDVEVITKKLEQLKHSRSQTWEQALNMLRNYNQYETIVNDYKRQEEEENVNKDYEFNMLQSAIQIQSWWRVIMVMKRLGPFRKRRDKKKKSSNRGKIVIGIRVGCGGGSSDGSSDYTSRSIRAF</sequence>
<protein>
    <recommendedName>
        <fullName evidence="9">Dynein regulatory complex protein 9</fullName>
    </recommendedName>
</protein>
<dbReference type="PANTHER" id="PTHR14871:SF1">
    <property type="entry name" value="DYNEIN REGULATORY COMPLEX PROTEIN 9"/>
    <property type="match status" value="1"/>
</dbReference>
<keyword evidence="8" id="KW-1185">Reference proteome</keyword>
<dbReference type="PANTHER" id="PTHR14871">
    <property type="entry name" value="DYNEIN REGULATORY COMPLEX PROTEIN 9"/>
    <property type="match status" value="1"/>
</dbReference>
<keyword evidence="3" id="KW-0963">Cytoplasm</keyword>
<dbReference type="AlphaFoldDB" id="A0AA36AND1"/>
<evidence type="ECO:0000256" key="5">
    <source>
        <dbReference type="ARBA" id="ARBA00023273"/>
    </source>
</evidence>
<dbReference type="CDD" id="cd23766">
    <property type="entry name" value="IQCG"/>
    <property type="match status" value="1"/>
</dbReference>
<evidence type="ECO:0000256" key="4">
    <source>
        <dbReference type="ARBA" id="ARBA00023212"/>
    </source>
</evidence>
<organism evidence="7 8">
    <name type="scientific">Octopus vulgaris</name>
    <name type="common">Common octopus</name>
    <dbReference type="NCBI Taxonomy" id="6645"/>
    <lineage>
        <taxon>Eukaryota</taxon>
        <taxon>Metazoa</taxon>
        <taxon>Spiralia</taxon>
        <taxon>Lophotrochozoa</taxon>
        <taxon>Mollusca</taxon>
        <taxon>Cephalopoda</taxon>
        <taxon>Coleoidea</taxon>
        <taxon>Octopodiformes</taxon>
        <taxon>Octopoda</taxon>
        <taxon>Incirrata</taxon>
        <taxon>Octopodidae</taxon>
        <taxon>Octopus</taxon>
    </lineage>
</organism>
<evidence type="ECO:0000256" key="3">
    <source>
        <dbReference type="ARBA" id="ARBA00022490"/>
    </source>
</evidence>
<dbReference type="GO" id="GO:0005856">
    <property type="term" value="C:cytoskeleton"/>
    <property type="evidence" value="ECO:0007669"/>
    <property type="project" value="UniProtKB-SubCell"/>
</dbReference>
<evidence type="ECO:0000256" key="2">
    <source>
        <dbReference type="ARBA" id="ARBA00004316"/>
    </source>
</evidence>
<keyword evidence="5" id="KW-0966">Cell projection</keyword>
<keyword evidence="4" id="KW-0206">Cytoskeleton</keyword>
<evidence type="ECO:0000313" key="8">
    <source>
        <dbReference type="Proteomes" id="UP001162480"/>
    </source>
</evidence>
<name>A0AA36AND1_OCTVU</name>
<evidence type="ECO:0008006" key="9">
    <source>
        <dbReference type="Google" id="ProtNLM"/>
    </source>
</evidence>
<reference evidence="7" key="1">
    <citation type="submission" date="2023-08" db="EMBL/GenBank/DDBJ databases">
        <authorList>
            <person name="Alioto T."/>
            <person name="Alioto T."/>
            <person name="Gomez Garrido J."/>
        </authorList>
    </citation>
    <scope>NUCLEOTIDE SEQUENCE</scope>
</reference>
<evidence type="ECO:0000256" key="1">
    <source>
        <dbReference type="ARBA" id="ARBA00004245"/>
    </source>
</evidence>
<dbReference type="GO" id="GO:0031514">
    <property type="term" value="C:motile cilium"/>
    <property type="evidence" value="ECO:0007669"/>
    <property type="project" value="TreeGrafter"/>
</dbReference>
<dbReference type="InterPro" id="IPR042618">
    <property type="entry name" value="IQCG"/>
</dbReference>
<dbReference type="EMBL" id="OX597815">
    <property type="protein sequence ID" value="CAI9718631.1"/>
    <property type="molecule type" value="Genomic_DNA"/>
</dbReference>
<dbReference type="GO" id="GO:0005737">
    <property type="term" value="C:cytoplasm"/>
    <property type="evidence" value="ECO:0007669"/>
    <property type="project" value="TreeGrafter"/>
</dbReference>
<comment type="subcellular location">
    <subcellularLocation>
        <location evidence="2">Cell projection</location>
    </subcellularLocation>
    <subcellularLocation>
        <location evidence="1">Cytoplasm</location>
        <location evidence="1">Cytoskeleton</location>
    </subcellularLocation>
</comment>